<feature type="compositionally biased region" description="Polar residues" evidence="9">
    <location>
        <begin position="759"/>
        <end position="769"/>
    </location>
</feature>
<feature type="domain" description="Helicase C-terminal" evidence="11">
    <location>
        <begin position="938"/>
        <end position="1106"/>
    </location>
</feature>
<reference evidence="12" key="1">
    <citation type="submission" date="2023-01" db="EMBL/GenBank/DDBJ databases">
        <title>Exophiala dermititidis isolated from Cystic Fibrosis Patient.</title>
        <authorList>
            <person name="Kurbessoian T."/>
            <person name="Crocker A."/>
            <person name="Murante D."/>
            <person name="Hogan D.A."/>
            <person name="Stajich J.E."/>
        </authorList>
    </citation>
    <scope>NUCLEOTIDE SEQUENCE</scope>
    <source>
        <strain evidence="12">Ex8</strain>
    </source>
</reference>
<dbReference type="GO" id="GO:0008270">
    <property type="term" value="F:zinc ion binding"/>
    <property type="evidence" value="ECO:0007669"/>
    <property type="project" value="UniProtKB-KW"/>
</dbReference>
<feature type="region of interest" description="Disordered" evidence="9">
    <location>
        <begin position="179"/>
        <end position="283"/>
    </location>
</feature>
<dbReference type="GO" id="GO:0006281">
    <property type="term" value="P:DNA repair"/>
    <property type="evidence" value="ECO:0007669"/>
    <property type="project" value="TreeGrafter"/>
</dbReference>
<keyword evidence="6" id="KW-0347">Helicase</keyword>
<organism evidence="12 13">
    <name type="scientific">Exophiala dermatitidis</name>
    <name type="common">Black yeast-like fungus</name>
    <name type="synonym">Wangiella dermatitidis</name>
    <dbReference type="NCBI Taxonomy" id="5970"/>
    <lineage>
        <taxon>Eukaryota</taxon>
        <taxon>Fungi</taxon>
        <taxon>Dikarya</taxon>
        <taxon>Ascomycota</taxon>
        <taxon>Pezizomycotina</taxon>
        <taxon>Eurotiomycetes</taxon>
        <taxon>Chaetothyriomycetidae</taxon>
        <taxon>Chaetothyriales</taxon>
        <taxon>Herpotrichiellaceae</taxon>
        <taxon>Exophiala</taxon>
    </lineage>
</organism>
<evidence type="ECO:0000256" key="6">
    <source>
        <dbReference type="ARBA" id="ARBA00022806"/>
    </source>
</evidence>
<dbReference type="PANTHER" id="PTHR45626">
    <property type="entry name" value="TRANSCRIPTION TERMINATION FACTOR 2-RELATED"/>
    <property type="match status" value="1"/>
</dbReference>
<dbReference type="PROSITE" id="PS51192">
    <property type="entry name" value="HELICASE_ATP_BIND_1"/>
    <property type="match status" value="1"/>
</dbReference>
<dbReference type="Pfam" id="PF00176">
    <property type="entry name" value="SNF2-rel_dom"/>
    <property type="match status" value="1"/>
</dbReference>
<dbReference type="SUPFAM" id="SSF52540">
    <property type="entry name" value="P-loop containing nucleoside triphosphate hydrolases"/>
    <property type="match status" value="2"/>
</dbReference>
<evidence type="ECO:0000256" key="9">
    <source>
        <dbReference type="SAM" id="MobiDB-lite"/>
    </source>
</evidence>
<keyword evidence="8" id="KW-0067">ATP-binding</keyword>
<dbReference type="Gene3D" id="3.40.50.10810">
    <property type="entry name" value="Tandem AAA-ATPase domain"/>
    <property type="match status" value="1"/>
</dbReference>
<dbReference type="PANTHER" id="PTHR45626:SF17">
    <property type="entry name" value="HELICASE-LIKE TRANSCRIPTION FACTOR"/>
    <property type="match status" value="1"/>
</dbReference>
<feature type="compositionally biased region" description="Low complexity" evidence="9">
    <location>
        <begin position="885"/>
        <end position="896"/>
    </location>
</feature>
<dbReference type="GO" id="GO:0004386">
    <property type="term" value="F:helicase activity"/>
    <property type="evidence" value="ECO:0007669"/>
    <property type="project" value="UniProtKB-KW"/>
</dbReference>
<dbReference type="InterPro" id="IPR017907">
    <property type="entry name" value="Znf_RING_CS"/>
</dbReference>
<protein>
    <recommendedName>
        <fullName evidence="14">Adenosinetriphosphatase</fullName>
    </recommendedName>
</protein>
<dbReference type="InterPro" id="IPR000330">
    <property type="entry name" value="SNF2_N"/>
</dbReference>
<dbReference type="GO" id="GO:0005634">
    <property type="term" value="C:nucleus"/>
    <property type="evidence" value="ECO:0007669"/>
    <property type="project" value="TreeGrafter"/>
</dbReference>
<dbReference type="InterPro" id="IPR049730">
    <property type="entry name" value="SNF2/RAD54-like_C"/>
</dbReference>
<dbReference type="PROSITE" id="PS51194">
    <property type="entry name" value="HELICASE_CTER"/>
    <property type="match status" value="1"/>
</dbReference>
<gene>
    <name evidence="12" type="ORF">HRR80_008970</name>
</gene>
<dbReference type="InterPro" id="IPR013083">
    <property type="entry name" value="Znf_RING/FYVE/PHD"/>
</dbReference>
<dbReference type="EMBL" id="JAJGCB010000029">
    <property type="protein sequence ID" value="KAJ8987035.1"/>
    <property type="molecule type" value="Genomic_DNA"/>
</dbReference>
<feature type="compositionally biased region" description="Acidic residues" evidence="9">
    <location>
        <begin position="908"/>
        <end position="919"/>
    </location>
</feature>
<comment type="caution">
    <text evidence="12">The sequence shown here is derived from an EMBL/GenBank/DDBJ whole genome shotgun (WGS) entry which is preliminary data.</text>
</comment>
<dbReference type="InterPro" id="IPR038718">
    <property type="entry name" value="SNF2-like_sf"/>
</dbReference>
<evidence type="ECO:0000259" key="11">
    <source>
        <dbReference type="PROSITE" id="PS51194"/>
    </source>
</evidence>
<dbReference type="Proteomes" id="UP001161757">
    <property type="component" value="Unassembled WGS sequence"/>
</dbReference>
<evidence type="ECO:0000256" key="1">
    <source>
        <dbReference type="ARBA" id="ARBA00007025"/>
    </source>
</evidence>
<dbReference type="SUPFAM" id="SSF57850">
    <property type="entry name" value="RING/U-box"/>
    <property type="match status" value="1"/>
</dbReference>
<dbReference type="InterPro" id="IPR001650">
    <property type="entry name" value="Helicase_C-like"/>
</dbReference>
<comment type="similarity">
    <text evidence="1">Belongs to the SNF2/RAD54 helicase family.</text>
</comment>
<dbReference type="CDD" id="cd18793">
    <property type="entry name" value="SF2_C_SNF"/>
    <property type="match status" value="1"/>
</dbReference>
<dbReference type="GO" id="GO:0016787">
    <property type="term" value="F:hydrolase activity"/>
    <property type="evidence" value="ECO:0007669"/>
    <property type="project" value="UniProtKB-KW"/>
</dbReference>
<dbReference type="AlphaFoldDB" id="A0AAN6EKV1"/>
<feature type="region of interest" description="Disordered" evidence="9">
    <location>
        <begin position="745"/>
        <end position="769"/>
    </location>
</feature>
<dbReference type="Gene3D" id="3.30.40.10">
    <property type="entry name" value="Zinc/RING finger domain, C3HC4 (zinc finger)"/>
    <property type="match status" value="1"/>
</dbReference>
<evidence type="ECO:0000256" key="3">
    <source>
        <dbReference type="ARBA" id="ARBA00022741"/>
    </source>
</evidence>
<dbReference type="GO" id="GO:0008094">
    <property type="term" value="F:ATP-dependent activity, acting on DNA"/>
    <property type="evidence" value="ECO:0007669"/>
    <property type="project" value="TreeGrafter"/>
</dbReference>
<evidence type="ECO:0000256" key="4">
    <source>
        <dbReference type="ARBA" id="ARBA00022771"/>
    </source>
</evidence>
<feature type="region of interest" description="Disordered" evidence="9">
    <location>
        <begin position="1"/>
        <end position="31"/>
    </location>
</feature>
<keyword evidence="3" id="KW-0547">Nucleotide-binding</keyword>
<keyword evidence="4" id="KW-0863">Zinc-finger</keyword>
<dbReference type="InterPro" id="IPR027417">
    <property type="entry name" value="P-loop_NTPase"/>
</dbReference>
<evidence type="ECO:0008006" key="14">
    <source>
        <dbReference type="Google" id="ProtNLM"/>
    </source>
</evidence>
<feature type="domain" description="Helicase ATP-binding" evidence="10">
    <location>
        <begin position="381"/>
        <end position="575"/>
    </location>
</feature>
<dbReference type="SMART" id="SM00490">
    <property type="entry name" value="HELICc"/>
    <property type="match status" value="1"/>
</dbReference>
<evidence type="ECO:0000256" key="8">
    <source>
        <dbReference type="ARBA" id="ARBA00022840"/>
    </source>
</evidence>
<feature type="compositionally biased region" description="Acidic residues" evidence="9">
    <location>
        <begin position="1117"/>
        <end position="1127"/>
    </location>
</feature>
<dbReference type="CDD" id="cd18008">
    <property type="entry name" value="DEXDc_SHPRH-like"/>
    <property type="match status" value="1"/>
</dbReference>
<proteinExistence type="inferred from homology"/>
<evidence type="ECO:0000256" key="7">
    <source>
        <dbReference type="ARBA" id="ARBA00022833"/>
    </source>
</evidence>
<evidence type="ECO:0000259" key="10">
    <source>
        <dbReference type="PROSITE" id="PS51192"/>
    </source>
</evidence>
<dbReference type="InterPro" id="IPR050628">
    <property type="entry name" value="SNF2_RAD54_helicase_TF"/>
</dbReference>
<keyword evidence="2" id="KW-0479">Metal-binding</keyword>
<accession>A0AAN6EKV1</accession>
<evidence type="ECO:0000256" key="5">
    <source>
        <dbReference type="ARBA" id="ARBA00022801"/>
    </source>
</evidence>
<sequence>MAQPDIPGFDANSVYIDLTSEDDGDTAPETHLSAPVSVHIKQEEAEPSLFSPLPEADPSDDLGISLENINALRQYNENKGNFSTPHGDVSANVAWPTDQDFERQLWEAAHDLDPAAENELAVANFARLREEYEQKKSLGTATRVDDVQFAADEAAEQSRLRDFARGQLVLEASSPYQTTLPPGYVEEDSLFIPEGPGTPPEDEVPAGRSVPRAKNRINKQELSEAMSVGIEAGYSKSGKPKRKAATTSDGPRPKKPRTPKTSAARKPAQRRKRTGPMLTNLSSLGRSNVVSDAQANVFKPDMPTFTARDKNKALSQLIASIPSADRASSGGDRKAIIAATKKFNGIGAVRADGQGGWRHKDMESSLYHHQLLGVAFMRDREKSDTKPKGGMLCDEMGFGKTIQMIANILDGKPDANSPCKTTLIVCPPSLLPQWMLEMDKHVKGARLGRIIRYHSGARLLSNDVVADLSAYDIILTSYAEVQKSYPIAEAPKHLSSEARKNEWWDKFYNENVGPLHRIKFHRIVLDEAHQIKNHLSRTSRAIRALTGVYRWCITGTPVLNYIEELFPYFHFLRVPHTGDYATFCNNFCNNRTGREPINMGRIHNILRAIMLRRTHVDTLFNAPIVKLPGITHTTHLVEFNEVERAIYKMVKSRYIAQINKYSRAGELSPNYRSIFGMMLRLRMLCSHILLCQGVLKQMFDASDIETLWRLTAREVQASSDETQINTIEALRRMLQKKDNTLVTSQTQATGAEETVTAIPESSQDADNSENTTGNFALSFKFRKFLRSLSESKTWTELHLRSTCGKCLLPPDDPICTSCLHVYCKECINAMEYERQERGEEKCACLTCGVNFEETSPCLGLQELGFNGEEVSKKVEKAKRKRARRSSSSLGPSQSESGTRRNSIRGITDSDDESDEEEKDPDWIELMGSTVLPSAKLTATKAAILNWQQTSKGEKIVIYTQFLGLCRILDKICNAEGWGHVLFHGKMTLEAREKAIEKFDHDPNVNIMICSLKAGGVGLNLTMASKVIILDLWFNSSIEAQAYCRTFRIGQTRPVEVLRFVVKDSIDEDLIKMQDRKDIEVTAAIGPENLGKRATIQQLLELFGEIREEGQNEFILVEDQDQDGEDDPNTPMAGRLPPRPF</sequence>
<evidence type="ECO:0000256" key="2">
    <source>
        <dbReference type="ARBA" id="ARBA00022723"/>
    </source>
</evidence>
<feature type="region of interest" description="Disordered" evidence="9">
    <location>
        <begin position="43"/>
        <end position="62"/>
    </location>
</feature>
<evidence type="ECO:0000313" key="13">
    <source>
        <dbReference type="Proteomes" id="UP001161757"/>
    </source>
</evidence>
<dbReference type="Pfam" id="PF00271">
    <property type="entry name" value="Helicase_C"/>
    <property type="match status" value="1"/>
</dbReference>
<keyword evidence="7" id="KW-0862">Zinc</keyword>
<dbReference type="Gene3D" id="3.40.50.300">
    <property type="entry name" value="P-loop containing nucleotide triphosphate hydrolases"/>
    <property type="match status" value="1"/>
</dbReference>
<dbReference type="InterPro" id="IPR014001">
    <property type="entry name" value="Helicase_ATP-bd"/>
</dbReference>
<name>A0AAN6EKV1_EXODE</name>
<feature type="region of interest" description="Disordered" evidence="9">
    <location>
        <begin position="876"/>
        <end position="920"/>
    </location>
</feature>
<dbReference type="GO" id="GO:0005524">
    <property type="term" value="F:ATP binding"/>
    <property type="evidence" value="ECO:0007669"/>
    <property type="project" value="UniProtKB-KW"/>
</dbReference>
<feature type="region of interest" description="Disordered" evidence="9">
    <location>
        <begin position="1117"/>
        <end position="1140"/>
    </location>
</feature>
<dbReference type="SMART" id="SM00487">
    <property type="entry name" value="DEXDc"/>
    <property type="match status" value="1"/>
</dbReference>
<dbReference type="PROSITE" id="PS00518">
    <property type="entry name" value="ZF_RING_1"/>
    <property type="match status" value="1"/>
</dbReference>
<keyword evidence="5" id="KW-0378">Hydrolase</keyword>
<evidence type="ECO:0000313" key="12">
    <source>
        <dbReference type="EMBL" id="KAJ8987035.1"/>
    </source>
</evidence>